<dbReference type="AlphaFoldDB" id="A0A7C4NZN3"/>
<protein>
    <submittedName>
        <fullName evidence="2">FkbM family methyltransferase</fullName>
    </submittedName>
</protein>
<sequence>MEEKRTNYGLSVVQKSEKLGDNIKRLLKIFITNQLWFLKKRLFIFSLIYPLTAPLSLIKNKRRNDSFDYFSIDKKRMLLRYRKIKLVLFYRDLETYKEIFENYVYNHFNLKRSWIVIDCGANIGFYTLRVAPRVKKVISIEPNPYNYEMLLLNLKINRIRNVVPLNLAIYDKRCSIRIYGEGPTSTIFKPKYSEKYVNVRAIPLDDITKRLKSIDLLKIDVEGAEVEVLKGATSTLRKTRNIILEVHTHLIDDKKIWRILERYGFNLQRYSHPDPLISERTYIIIGKKSGDC</sequence>
<gene>
    <name evidence="2" type="ORF">ENT66_03015</name>
</gene>
<keyword evidence="2" id="KW-0808">Transferase</keyword>
<dbReference type="PANTHER" id="PTHR34203">
    <property type="entry name" value="METHYLTRANSFERASE, FKBM FAMILY PROTEIN"/>
    <property type="match status" value="1"/>
</dbReference>
<name>A0A7C4NZN3_9BACT</name>
<feature type="domain" description="Methyltransferase FkbM" evidence="1">
    <location>
        <begin position="118"/>
        <end position="266"/>
    </location>
</feature>
<accession>A0A7C4NZN3</accession>
<dbReference type="PANTHER" id="PTHR34203:SF15">
    <property type="entry name" value="SLL1173 PROTEIN"/>
    <property type="match status" value="1"/>
</dbReference>
<dbReference type="GO" id="GO:0032259">
    <property type="term" value="P:methylation"/>
    <property type="evidence" value="ECO:0007669"/>
    <property type="project" value="UniProtKB-KW"/>
</dbReference>
<keyword evidence="2" id="KW-0489">Methyltransferase</keyword>
<proteinExistence type="predicted"/>
<dbReference type="NCBIfam" id="TIGR01444">
    <property type="entry name" value="fkbM_fam"/>
    <property type="match status" value="1"/>
</dbReference>
<dbReference type="InterPro" id="IPR006342">
    <property type="entry name" value="FkbM_mtfrase"/>
</dbReference>
<dbReference type="GO" id="GO:0008168">
    <property type="term" value="F:methyltransferase activity"/>
    <property type="evidence" value="ECO:0007669"/>
    <property type="project" value="UniProtKB-KW"/>
</dbReference>
<dbReference type="SUPFAM" id="SSF53335">
    <property type="entry name" value="S-adenosyl-L-methionine-dependent methyltransferases"/>
    <property type="match status" value="1"/>
</dbReference>
<evidence type="ECO:0000259" key="1">
    <source>
        <dbReference type="Pfam" id="PF05050"/>
    </source>
</evidence>
<dbReference type="EMBL" id="DSZN01000058">
    <property type="protein sequence ID" value="HGQ85347.1"/>
    <property type="molecule type" value="Genomic_DNA"/>
</dbReference>
<organism evidence="2">
    <name type="scientific">Thermodesulfobacterium geofontis</name>
    <dbReference type="NCBI Taxonomy" id="1295609"/>
    <lineage>
        <taxon>Bacteria</taxon>
        <taxon>Pseudomonadati</taxon>
        <taxon>Thermodesulfobacteriota</taxon>
        <taxon>Thermodesulfobacteria</taxon>
        <taxon>Thermodesulfobacteriales</taxon>
        <taxon>Thermodesulfobacteriaceae</taxon>
        <taxon>Thermodesulfobacterium</taxon>
    </lineage>
</organism>
<dbReference type="InterPro" id="IPR052514">
    <property type="entry name" value="SAM-dependent_MTase"/>
</dbReference>
<reference evidence="2" key="1">
    <citation type="journal article" date="2020" name="mSystems">
        <title>Genome- and Community-Level Interaction Insights into Carbon Utilization and Element Cycling Functions of Hydrothermarchaeota in Hydrothermal Sediment.</title>
        <authorList>
            <person name="Zhou Z."/>
            <person name="Liu Y."/>
            <person name="Xu W."/>
            <person name="Pan J."/>
            <person name="Luo Z.H."/>
            <person name="Li M."/>
        </authorList>
    </citation>
    <scope>NUCLEOTIDE SEQUENCE [LARGE SCALE GENOMIC DNA]</scope>
    <source>
        <strain evidence="2">SpSt-6</strain>
    </source>
</reference>
<evidence type="ECO:0000313" key="2">
    <source>
        <dbReference type="EMBL" id="HGQ85347.1"/>
    </source>
</evidence>
<dbReference type="InterPro" id="IPR029063">
    <property type="entry name" value="SAM-dependent_MTases_sf"/>
</dbReference>
<dbReference type="Gene3D" id="3.40.50.150">
    <property type="entry name" value="Vaccinia Virus protein VP39"/>
    <property type="match status" value="1"/>
</dbReference>
<dbReference type="Pfam" id="PF05050">
    <property type="entry name" value="Methyltransf_21"/>
    <property type="match status" value="1"/>
</dbReference>
<comment type="caution">
    <text evidence="2">The sequence shown here is derived from an EMBL/GenBank/DDBJ whole genome shotgun (WGS) entry which is preliminary data.</text>
</comment>